<evidence type="ECO:0000256" key="2">
    <source>
        <dbReference type="ARBA" id="ARBA00022771"/>
    </source>
</evidence>
<dbReference type="Pfam" id="PF07496">
    <property type="entry name" value="zf-CW"/>
    <property type="match status" value="1"/>
</dbReference>
<dbReference type="InterPro" id="IPR011124">
    <property type="entry name" value="Znf_CW"/>
</dbReference>
<feature type="compositionally biased region" description="Basic and acidic residues" evidence="4">
    <location>
        <begin position="303"/>
        <end position="316"/>
    </location>
</feature>
<sequence>MSNTKKNTKKRKLQQTPSAKETEIFARKRVLERSEVAKHFKLELEGPSSAVKCTAVQCDECCKWRRVPTSIVMGGLPDAWVCSMNTWDATYANCIVEEDSWEEDDEGSVVKKAAAPKVVKKAAVPNHDSECAACQGSHRAHTCGTATSKPATKKRKGFWAYETTADRLDNKWGPISYLETTIETLNDFLLLKGVDFQGVGRKNERKKRELYVKYLKWWSDFGDWRGTMEGWEDELLAIKQVHNQDVPAGYRSVTAETLREFLIAKKVAGVHETKDAKVEKMELYRLYLTWWRTEGGWEGTKEGWEDKEKVEDKGDVEMATSSSTTSTSGKRACEIIESPCDSDDDIVVVKEVEEEATTTSSKGPSKGGLKVKLDKLGEAIMLRDKTLVTLEEYEVLKRDIIDNKFERFDGVFKLVRILNNDDINGEDYKRLMSELFSYG</sequence>
<dbReference type="GO" id="GO:0008270">
    <property type="term" value="F:zinc ion binding"/>
    <property type="evidence" value="ECO:0007669"/>
    <property type="project" value="UniProtKB-KW"/>
</dbReference>
<name>A0A9W7AH49_9STRA</name>
<organism evidence="6 7">
    <name type="scientific">Triparma retinervis</name>
    <dbReference type="NCBI Taxonomy" id="2557542"/>
    <lineage>
        <taxon>Eukaryota</taxon>
        <taxon>Sar</taxon>
        <taxon>Stramenopiles</taxon>
        <taxon>Ochrophyta</taxon>
        <taxon>Bolidophyceae</taxon>
        <taxon>Parmales</taxon>
        <taxon>Triparmaceae</taxon>
        <taxon>Triparma</taxon>
    </lineage>
</organism>
<proteinExistence type="predicted"/>
<reference evidence="6" key="1">
    <citation type="submission" date="2022-07" db="EMBL/GenBank/DDBJ databases">
        <title>Genome analysis of Parmales, a sister group of diatoms, reveals the evolutionary specialization of diatoms from phago-mixotrophs to photoautotrophs.</title>
        <authorList>
            <person name="Ban H."/>
            <person name="Sato S."/>
            <person name="Yoshikawa S."/>
            <person name="Kazumasa Y."/>
            <person name="Nakamura Y."/>
            <person name="Ichinomiya M."/>
            <person name="Saitoh K."/>
            <person name="Sato N."/>
            <person name="Blanc-Mathieu R."/>
            <person name="Endo H."/>
            <person name="Kuwata A."/>
            <person name="Ogata H."/>
        </authorList>
    </citation>
    <scope>NUCLEOTIDE SEQUENCE</scope>
</reference>
<dbReference type="Gene3D" id="3.30.40.100">
    <property type="match status" value="1"/>
</dbReference>
<comment type="caution">
    <text evidence="6">The sequence shown here is derived from an EMBL/GenBank/DDBJ whole genome shotgun (WGS) entry which is preliminary data.</text>
</comment>
<keyword evidence="7" id="KW-1185">Reference proteome</keyword>
<dbReference type="Proteomes" id="UP001165082">
    <property type="component" value="Unassembled WGS sequence"/>
</dbReference>
<evidence type="ECO:0000256" key="1">
    <source>
        <dbReference type="ARBA" id="ARBA00022723"/>
    </source>
</evidence>
<gene>
    <name evidence="6" type="ORF">TrRE_jg8962</name>
</gene>
<dbReference type="OrthoDB" id="757982at2759"/>
<evidence type="ECO:0000256" key="4">
    <source>
        <dbReference type="SAM" id="MobiDB-lite"/>
    </source>
</evidence>
<keyword evidence="3" id="KW-0862">Zinc</keyword>
<dbReference type="PROSITE" id="PS51050">
    <property type="entry name" value="ZF_CW"/>
    <property type="match status" value="1"/>
</dbReference>
<evidence type="ECO:0000313" key="6">
    <source>
        <dbReference type="EMBL" id="GMH68259.1"/>
    </source>
</evidence>
<dbReference type="AlphaFoldDB" id="A0A9W7AH49"/>
<protein>
    <recommendedName>
        <fullName evidence="5">CW-type domain-containing protein</fullName>
    </recommendedName>
</protein>
<keyword evidence="2" id="KW-0863">Zinc-finger</keyword>
<accession>A0A9W7AH49</accession>
<evidence type="ECO:0000256" key="3">
    <source>
        <dbReference type="ARBA" id="ARBA00022833"/>
    </source>
</evidence>
<dbReference type="EMBL" id="BRXZ01004091">
    <property type="protein sequence ID" value="GMH68259.1"/>
    <property type="molecule type" value="Genomic_DNA"/>
</dbReference>
<evidence type="ECO:0000259" key="5">
    <source>
        <dbReference type="PROSITE" id="PS51050"/>
    </source>
</evidence>
<keyword evidence="1" id="KW-0479">Metal-binding</keyword>
<feature type="domain" description="CW-type" evidence="5">
    <location>
        <begin position="48"/>
        <end position="102"/>
    </location>
</feature>
<feature type="region of interest" description="Disordered" evidence="4">
    <location>
        <begin position="303"/>
        <end position="330"/>
    </location>
</feature>
<evidence type="ECO:0000313" key="7">
    <source>
        <dbReference type="Proteomes" id="UP001165082"/>
    </source>
</evidence>